<comment type="similarity">
    <text evidence="1">Belongs to the LDH2/MDH2 oxidoreductase family.</text>
</comment>
<reference evidence="3 4" key="1">
    <citation type="submission" date="2016-01" db="EMBL/GenBank/DDBJ databases">
        <title>Whole genome sequence and analysis of Micromonospora rosaria DSM 803, which can produce antibacterial substance rosamicin.</title>
        <authorList>
            <person name="Yang H."/>
            <person name="He X."/>
            <person name="Zhu D."/>
        </authorList>
    </citation>
    <scope>NUCLEOTIDE SEQUENCE [LARGE SCALE GENOMIC DNA]</scope>
    <source>
        <strain evidence="3 4">DSM 803</strain>
    </source>
</reference>
<proteinExistence type="inferred from homology"/>
<dbReference type="Proteomes" id="UP000070620">
    <property type="component" value="Unassembled WGS sequence"/>
</dbReference>
<name>A0A136PN48_9ACTN</name>
<dbReference type="InterPro" id="IPR043143">
    <property type="entry name" value="Mal/L-sulf/L-lact_DH-like_NADP"/>
</dbReference>
<dbReference type="OrthoDB" id="924592at2"/>
<protein>
    <submittedName>
        <fullName evidence="3">Lactate dehydrogenase</fullName>
    </submittedName>
</protein>
<gene>
    <name evidence="3" type="ORF">AWW66_22200</name>
</gene>
<accession>A0A136PN48</accession>
<dbReference type="InterPro" id="IPR043144">
    <property type="entry name" value="Mal/L-sulf/L-lact_DH-like_ah"/>
</dbReference>
<organism evidence="3 4">
    <name type="scientific">Micromonospora rosaria</name>
    <dbReference type="NCBI Taxonomy" id="47874"/>
    <lineage>
        <taxon>Bacteria</taxon>
        <taxon>Bacillati</taxon>
        <taxon>Actinomycetota</taxon>
        <taxon>Actinomycetes</taxon>
        <taxon>Micromonosporales</taxon>
        <taxon>Micromonosporaceae</taxon>
        <taxon>Micromonospora</taxon>
    </lineage>
</organism>
<dbReference type="GO" id="GO:0016491">
    <property type="term" value="F:oxidoreductase activity"/>
    <property type="evidence" value="ECO:0007669"/>
    <property type="project" value="UniProtKB-KW"/>
</dbReference>
<dbReference type="InterPro" id="IPR003767">
    <property type="entry name" value="Malate/L-lactate_DH-like"/>
</dbReference>
<keyword evidence="4" id="KW-1185">Reference proteome</keyword>
<dbReference type="EMBL" id="LRQV01000095">
    <property type="protein sequence ID" value="KXK59845.1"/>
    <property type="molecule type" value="Genomic_DNA"/>
</dbReference>
<dbReference type="AlphaFoldDB" id="A0A136PN48"/>
<dbReference type="Pfam" id="PF02615">
    <property type="entry name" value="Ldh_2"/>
    <property type="match status" value="1"/>
</dbReference>
<dbReference type="PANTHER" id="PTHR11091">
    <property type="entry name" value="OXIDOREDUCTASE-RELATED"/>
    <property type="match status" value="1"/>
</dbReference>
<evidence type="ECO:0000313" key="4">
    <source>
        <dbReference type="Proteomes" id="UP000070620"/>
    </source>
</evidence>
<sequence>MVGGIFAAAGLPGPAAATVAGSLVDADRRGVPSHGTMLVPMYVDRLRRGSVSTATRAEPVVDLGAIAVLDAGHALGVFTADQGMELAVAKARQFGLGAVSVRRAFHFGAAGRYVRAAARSGLVGVAMSNTRPLMPAPGGGHPVVGNNPLAVGLPAGPEDEPVVLDIALSEVALGRIRLAEAAGRPIPPGWATDALGRDTTDPAAALAGMLLPTGGHKGFGLALVVDALTGVLSGGGYGQQVHGLYADTAVPNDCAHFFLALDPAAFGGPEEFTTRLADLGREVTAPPYAPGVDRVSLPGQRSARRLRDSAREGVALDRSLLDTLTTLAGDLGVPVPPRYPAPARPEGVH</sequence>
<dbReference type="InterPro" id="IPR036111">
    <property type="entry name" value="Mal/L-sulfo/L-lacto_DH-like_sf"/>
</dbReference>
<dbReference type="PANTHER" id="PTHR11091:SF0">
    <property type="entry name" value="MALATE DEHYDROGENASE"/>
    <property type="match status" value="1"/>
</dbReference>
<dbReference type="Gene3D" id="1.10.1530.10">
    <property type="match status" value="1"/>
</dbReference>
<comment type="caution">
    <text evidence="3">The sequence shown here is derived from an EMBL/GenBank/DDBJ whole genome shotgun (WGS) entry which is preliminary data.</text>
</comment>
<dbReference type="SUPFAM" id="SSF89733">
    <property type="entry name" value="L-sulfolactate dehydrogenase-like"/>
    <property type="match status" value="1"/>
</dbReference>
<dbReference type="Gene3D" id="3.30.1370.60">
    <property type="entry name" value="Hypothetical oxidoreductase yiak, domain 2"/>
    <property type="match status" value="1"/>
</dbReference>
<evidence type="ECO:0000256" key="2">
    <source>
        <dbReference type="ARBA" id="ARBA00023002"/>
    </source>
</evidence>
<keyword evidence="2" id="KW-0560">Oxidoreductase</keyword>
<evidence type="ECO:0000313" key="3">
    <source>
        <dbReference type="EMBL" id="KXK59845.1"/>
    </source>
</evidence>
<evidence type="ECO:0000256" key="1">
    <source>
        <dbReference type="ARBA" id="ARBA00006056"/>
    </source>
</evidence>